<evidence type="ECO:0000256" key="5">
    <source>
        <dbReference type="ARBA" id="ARBA00023242"/>
    </source>
</evidence>
<evidence type="ECO:0000256" key="4">
    <source>
        <dbReference type="ARBA" id="ARBA00022737"/>
    </source>
</evidence>
<evidence type="ECO:0000256" key="3">
    <source>
        <dbReference type="ARBA" id="ARBA00022490"/>
    </source>
</evidence>
<accession>A0A6U1DMY3</accession>
<evidence type="ECO:0000256" key="1">
    <source>
        <dbReference type="ARBA" id="ARBA00004496"/>
    </source>
</evidence>
<feature type="compositionally biased region" description="Basic and acidic residues" evidence="6">
    <location>
        <begin position="44"/>
        <end position="67"/>
    </location>
</feature>
<reference evidence="9" key="1">
    <citation type="submission" date="2021-01" db="EMBL/GenBank/DDBJ databases">
        <authorList>
            <person name="Corre E."/>
            <person name="Pelletier E."/>
            <person name="Niang G."/>
            <person name="Scheremetjew M."/>
            <person name="Finn R."/>
            <person name="Kale V."/>
            <person name="Holt S."/>
            <person name="Cochrane G."/>
            <person name="Meng A."/>
            <person name="Brown T."/>
            <person name="Cohen L."/>
        </authorList>
    </citation>
    <scope>NUCLEOTIDE SEQUENCE</scope>
    <source>
        <strain evidence="9">PLY429</strain>
    </source>
</reference>
<comment type="subcellular location">
    <subcellularLocation>
        <location evidence="1">Cytoplasm</location>
    </subcellularLocation>
</comment>
<feature type="region of interest" description="Disordered" evidence="6">
    <location>
        <begin position="44"/>
        <end position="87"/>
    </location>
</feature>
<evidence type="ECO:0000313" key="8">
    <source>
        <dbReference type="EMBL" id="CAD9199105.1"/>
    </source>
</evidence>
<dbReference type="GO" id="GO:0005737">
    <property type="term" value="C:cytoplasm"/>
    <property type="evidence" value="ECO:0007669"/>
    <property type="project" value="UniProtKB-SubCell"/>
</dbReference>
<feature type="domain" description="MI" evidence="7">
    <location>
        <begin position="586"/>
        <end position="699"/>
    </location>
</feature>
<sequence length="699" mass="76334">MANAANMVRAPYEPFLTEPQREALDAALAAKQKAASVKSIVKDALHPHDGRDALHAGRGGKEGDRKSKMGKGSGRTKKGGSGGKYVWGGLMDEEQDDRAMDYNDPNYDSEDDLVVLDAATAVNLGNFKNAVWGIVEEYFNSGDIPEANRCLSELYLPQYGHWFVKHAIRVAMGRKDREREMTSVLLSSLYGDLLSGQQVMKGFVYLVDGLEDLVLDIPNAAQLVAVFISRTIVDDVLPPSFLHQISPEANALSAEVRRSCESHLGARHAAEALLRCWGSGAGLMLNETKASIKSLLAEYKVSGDISEARRCIIGLGVPFYLHELVKQAVTMGLEKESNVPAVLNLLKELSSSGELSQTQLSKGLQRTIDSLGDLELDCPHARQTLSDLIAEGHSQSWLDKQLVSYGAKAPSEVSICCNNQHVPAFKSKISVILKEYLNSSDVKDVQQSLQELEEQGLMHIFVKKAVTIALDGKHKDREAVSLLLAALYPDTIKPEQMAMGVTKLLISAEDLALDVPKAAHMLSLFVGRLIVDDSLPPSFLTAILPSLEDNSLGVSIVRAAGSILAVRHGAERLQNCWQGAPRDTESVRSAMRAALEEYKSSKDATEAARCIVELAVPHYHHELVKQALLMGMAGEDLIPGLMKLLQHLWTTGLVSVTQLIKGFNRVEALLDDIVLDIPRAKKVYGVYKQEAVKCGWMDA</sequence>
<keyword evidence="3" id="KW-0963">Cytoplasm</keyword>
<evidence type="ECO:0000313" key="9">
    <source>
        <dbReference type="EMBL" id="CAD9199107.1"/>
    </source>
</evidence>
<dbReference type="Gene3D" id="1.25.40.180">
    <property type="match status" value="4"/>
</dbReference>
<proteinExistence type="inferred from homology"/>
<keyword evidence="4" id="KW-0677">Repeat</keyword>
<dbReference type="InterPro" id="IPR003891">
    <property type="entry name" value="Initiation_fac_eIF4g_MI"/>
</dbReference>
<dbReference type="PROSITE" id="PS51366">
    <property type="entry name" value="MI"/>
    <property type="match status" value="4"/>
</dbReference>
<comment type="similarity">
    <text evidence="2">Belongs to the PDCD4 family.</text>
</comment>
<dbReference type="GO" id="GO:0045892">
    <property type="term" value="P:negative regulation of DNA-templated transcription"/>
    <property type="evidence" value="ECO:0007669"/>
    <property type="project" value="InterPro"/>
</dbReference>
<feature type="domain" description="MI" evidence="7">
    <location>
        <begin position="424"/>
        <end position="545"/>
    </location>
</feature>
<dbReference type="Pfam" id="PF02847">
    <property type="entry name" value="MA3"/>
    <property type="match status" value="4"/>
</dbReference>
<dbReference type="InterPro" id="IPR016024">
    <property type="entry name" value="ARM-type_fold"/>
</dbReference>
<dbReference type="PANTHER" id="PTHR12626">
    <property type="entry name" value="PROGRAMMED CELL DEATH 4"/>
    <property type="match status" value="1"/>
</dbReference>
<evidence type="ECO:0000256" key="2">
    <source>
        <dbReference type="ARBA" id="ARBA00005497"/>
    </source>
</evidence>
<dbReference type="EMBL" id="HBGG01002584">
    <property type="protein sequence ID" value="CAD9199105.1"/>
    <property type="molecule type" value="Transcribed_RNA"/>
</dbReference>
<feature type="domain" description="MI" evidence="7">
    <location>
        <begin position="126"/>
        <end position="247"/>
    </location>
</feature>
<protein>
    <recommendedName>
        <fullName evidence="7">MI domain-containing protein</fullName>
    </recommendedName>
</protein>
<keyword evidence="5" id="KW-0539">Nucleus</keyword>
<evidence type="ECO:0000259" key="7">
    <source>
        <dbReference type="PROSITE" id="PS51366"/>
    </source>
</evidence>
<name>A0A6U1DMY3_9CHLO</name>
<feature type="domain" description="MI" evidence="7">
    <location>
        <begin position="287"/>
        <end position="408"/>
    </location>
</feature>
<dbReference type="SUPFAM" id="SSF48371">
    <property type="entry name" value="ARM repeat"/>
    <property type="match status" value="4"/>
</dbReference>
<evidence type="ECO:0000256" key="6">
    <source>
        <dbReference type="SAM" id="MobiDB-lite"/>
    </source>
</evidence>
<dbReference type="EMBL" id="HBGG01002586">
    <property type="protein sequence ID" value="CAD9199107.1"/>
    <property type="molecule type" value="Transcribed_RNA"/>
</dbReference>
<dbReference type="AlphaFoldDB" id="A0A6U1DMY3"/>
<dbReference type="SMART" id="SM00544">
    <property type="entry name" value="MA3"/>
    <property type="match status" value="4"/>
</dbReference>
<dbReference type="FunFam" id="1.25.40.180:FF:000009">
    <property type="entry name" value="programmed cell death protein 4"/>
    <property type="match status" value="1"/>
</dbReference>
<dbReference type="PANTHER" id="PTHR12626:SF0">
    <property type="entry name" value="PROGRAMMED CELL DEATH PROTEIN 4"/>
    <property type="match status" value="1"/>
</dbReference>
<organism evidence="9">
    <name type="scientific">Tetraselmis chuii</name>
    <dbReference type="NCBI Taxonomy" id="63592"/>
    <lineage>
        <taxon>Eukaryota</taxon>
        <taxon>Viridiplantae</taxon>
        <taxon>Chlorophyta</taxon>
        <taxon>core chlorophytes</taxon>
        <taxon>Chlorodendrophyceae</taxon>
        <taxon>Chlorodendrales</taxon>
        <taxon>Chlorodendraceae</taxon>
        <taxon>Tetraselmis</taxon>
    </lineage>
</organism>
<gene>
    <name evidence="8" type="ORF">TCHU04912_LOCUS1338</name>
    <name evidence="9" type="ORF">TCHU04912_LOCUS1340</name>
</gene>
<dbReference type="InterPro" id="IPR039778">
    <property type="entry name" value="PDCD4"/>
</dbReference>